<dbReference type="RefSeq" id="WP_350890466.1">
    <property type="nucleotide sequence ID" value="NZ_JBEOTR010000008.1"/>
</dbReference>
<sequence>MPQLYRFDNDTKIGDISNEQLKFLNDHLMDDTATEFCVNSNTLKCLANFGADPILVGMLEDALGHDSWMTFVWTTDGPPTRWIQVVPAKPGRRTRRA</sequence>
<organism evidence="1 2">
    <name type="scientific">Streptomyces ardesiacus</name>
    <dbReference type="NCBI Taxonomy" id="285564"/>
    <lineage>
        <taxon>Bacteria</taxon>
        <taxon>Bacillati</taxon>
        <taxon>Actinomycetota</taxon>
        <taxon>Actinomycetes</taxon>
        <taxon>Kitasatosporales</taxon>
        <taxon>Streptomycetaceae</taxon>
        <taxon>Streptomyces</taxon>
    </lineage>
</organism>
<evidence type="ECO:0000313" key="1">
    <source>
        <dbReference type="EMBL" id="MFJ6038979.1"/>
    </source>
</evidence>
<protein>
    <submittedName>
        <fullName evidence="1">Uncharacterized protein</fullName>
    </submittedName>
</protein>
<comment type="caution">
    <text evidence="1">The sequence shown here is derived from an EMBL/GenBank/DDBJ whole genome shotgun (WGS) entry which is preliminary data.</text>
</comment>
<gene>
    <name evidence="1" type="ORF">ACIQFM_22295</name>
</gene>
<accession>A0ABW8HDZ8</accession>
<name>A0ABW8HDZ8_9ACTN</name>
<dbReference type="Proteomes" id="UP001617907">
    <property type="component" value="Unassembled WGS sequence"/>
</dbReference>
<proteinExistence type="predicted"/>
<dbReference type="EMBL" id="JBIVPC010000012">
    <property type="protein sequence ID" value="MFJ6038979.1"/>
    <property type="molecule type" value="Genomic_DNA"/>
</dbReference>
<keyword evidence="2" id="KW-1185">Reference proteome</keyword>
<reference evidence="1 2" key="1">
    <citation type="submission" date="2024-10" db="EMBL/GenBank/DDBJ databases">
        <title>The Natural Products Discovery Center: Release of the First 8490 Sequenced Strains for Exploring Actinobacteria Biosynthetic Diversity.</title>
        <authorList>
            <person name="Kalkreuter E."/>
            <person name="Kautsar S.A."/>
            <person name="Yang D."/>
            <person name="Bader C.D."/>
            <person name="Teijaro C.N."/>
            <person name="Fluegel L."/>
            <person name="Davis C.M."/>
            <person name="Simpson J.R."/>
            <person name="Lauterbach L."/>
            <person name="Steele A.D."/>
            <person name="Gui C."/>
            <person name="Meng S."/>
            <person name="Li G."/>
            <person name="Viehrig K."/>
            <person name="Ye F."/>
            <person name="Su P."/>
            <person name="Kiefer A.F."/>
            <person name="Nichols A."/>
            <person name="Cepeda A.J."/>
            <person name="Yan W."/>
            <person name="Fan B."/>
            <person name="Jiang Y."/>
            <person name="Adhikari A."/>
            <person name="Zheng C.-J."/>
            <person name="Schuster L."/>
            <person name="Cowan T.M."/>
            <person name="Smanski M.J."/>
            <person name="Chevrette M.G."/>
            <person name="De Carvalho L.P.S."/>
            <person name="Shen B."/>
        </authorList>
    </citation>
    <scope>NUCLEOTIDE SEQUENCE [LARGE SCALE GENOMIC DNA]</scope>
    <source>
        <strain evidence="1 2">NPDC093086</strain>
    </source>
</reference>
<evidence type="ECO:0000313" key="2">
    <source>
        <dbReference type="Proteomes" id="UP001617907"/>
    </source>
</evidence>